<keyword evidence="3" id="KW-0238">DNA-binding</keyword>
<evidence type="ECO:0000259" key="7">
    <source>
        <dbReference type="PROSITE" id="PS50863"/>
    </source>
</evidence>
<feature type="domain" description="TF-B3" evidence="7">
    <location>
        <begin position="63"/>
        <end position="155"/>
    </location>
</feature>
<evidence type="ECO:0000256" key="4">
    <source>
        <dbReference type="ARBA" id="ARBA00023163"/>
    </source>
</evidence>
<feature type="domain" description="TF-B3" evidence="7">
    <location>
        <begin position="376"/>
        <end position="468"/>
    </location>
</feature>
<organism evidence="8 9">
    <name type="scientific">Spinacia oleracea</name>
    <name type="common">Spinach</name>
    <dbReference type="NCBI Taxonomy" id="3562"/>
    <lineage>
        <taxon>Eukaryota</taxon>
        <taxon>Viridiplantae</taxon>
        <taxon>Streptophyta</taxon>
        <taxon>Embryophyta</taxon>
        <taxon>Tracheophyta</taxon>
        <taxon>Spermatophyta</taxon>
        <taxon>Magnoliopsida</taxon>
        <taxon>eudicotyledons</taxon>
        <taxon>Gunneridae</taxon>
        <taxon>Pentapetalae</taxon>
        <taxon>Caryophyllales</taxon>
        <taxon>Chenopodiaceae</taxon>
        <taxon>Chenopodioideae</taxon>
        <taxon>Anserineae</taxon>
        <taxon>Spinacia</taxon>
    </lineage>
</organism>
<comment type="subcellular location">
    <subcellularLocation>
        <location evidence="1">Nucleus</location>
    </subcellularLocation>
</comment>
<protein>
    <submittedName>
        <fullName evidence="9">B3 domain-containing protein Os01g0234100 isoform X1</fullName>
    </submittedName>
</protein>
<dbReference type="PANTHER" id="PTHR31391:SF101">
    <property type="entry name" value="B3 DOMAIN-CONTAINING PROTEIN OS01G0234100"/>
    <property type="match status" value="1"/>
</dbReference>
<evidence type="ECO:0000313" key="9">
    <source>
        <dbReference type="RefSeq" id="XP_021862879.1"/>
    </source>
</evidence>
<dbReference type="SMART" id="SM01019">
    <property type="entry name" value="B3"/>
    <property type="match status" value="3"/>
</dbReference>
<evidence type="ECO:0000256" key="6">
    <source>
        <dbReference type="SAM" id="MobiDB-lite"/>
    </source>
</evidence>
<feature type="compositionally biased region" description="Basic and acidic residues" evidence="6">
    <location>
        <begin position="493"/>
        <end position="509"/>
    </location>
</feature>
<accession>A0A9R0JAH2</accession>
<reference evidence="9" key="2">
    <citation type="submission" date="2025-08" db="UniProtKB">
        <authorList>
            <consortium name="RefSeq"/>
        </authorList>
    </citation>
    <scope>IDENTIFICATION</scope>
    <source>
        <tissue evidence="9">Leaf</tissue>
    </source>
</reference>
<sequence length="752" mass="86852">MRNPGKQKEVKAENFNNNSTKQKKLWAEKIRRKYMRLSRVLRKCNSIQATKIQSKLNVEHPATVKVMVKSNVSGGFFLRLPPPFCRAHLPVKNRTVMVLETDTGERYEANYLPQYCGLSGGWKRFAIVMKLEEGDTVVFQLVEPAKFKVYFIRVNSTNEVHLPFHLLNLVNRVESGVSRKAGKNQKSFYRSEEVHQNYLQGKQKDFGTEKIRRKDLLVPQVLGKSNLVHAKNIQSELDFKHPLTLQGLKKWNVSHGCSLILPEQYCSVHLPVIETDMVLEIETGEQYTTKYLPRSCKLSDGWHMFATNMRLEEGDVIVFHLVEAAKFKVYFIRVNSANEVNLSPHILNTFQKCDMTQSKRSLSNLIVEHPDIPVTVKWLPKSCTSSSCFILSPPTPFCRAHLPQKDTTLVFQTETGEQYEANYLARYLRFGGGCWKRFPLDKELEAGDAVVFHLVEVTKFKVYIIRANASEVNLPVHLLELLGHVQQSVSGKPDSKQQTVDRREVNQREHNRRKSARLNPRNTEVSTVLLHEKMIFSNINSFEEFKSVMNELIQNQKLPYYAMHGYYELCCNQKEFLHARLSVLINPRLTNQVIIGVIRRIIFDIVNITDALTTCELSTFLHNYALWDESLKTYETLGMNVGFLLARLHHLEKVAVSSESAADRCRYEEACHENLRAKSEVRKLDLILAKLQTLKLKPRDETYRKAEISELEVMISGFGKFFLQYDAHIETLKLKVKTHELKFQEEVSSSWL</sequence>
<dbReference type="GO" id="GO:0003677">
    <property type="term" value="F:DNA binding"/>
    <property type="evidence" value="ECO:0007669"/>
    <property type="project" value="UniProtKB-KW"/>
</dbReference>
<dbReference type="RefSeq" id="XP_021862879.1">
    <property type="nucleotide sequence ID" value="XM_022007187.2"/>
</dbReference>
<gene>
    <name evidence="9" type="primary">LOC110801772</name>
</gene>
<evidence type="ECO:0000256" key="3">
    <source>
        <dbReference type="ARBA" id="ARBA00023125"/>
    </source>
</evidence>
<evidence type="ECO:0000256" key="1">
    <source>
        <dbReference type="ARBA" id="ARBA00004123"/>
    </source>
</evidence>
<keyword evidence="5" id="KW-0539">Nucleus</keyword>
<dbReference type="PANTHER" id="PTHR31391">
    <property type="entry name" value="B3 DOMAIN-CONTAINING PROTEIN OS11G0197600-RELATED"/>
    <property type="match status" value="1"/>
</dbReference>
<dbReference type="GeneID" id="110801772"/>
<feature type="region of interest" description="Disordered" evidence="6">
    <location>
        <begin position="489"/>
        <end position="518"/>
    </location>
</feature>
<dbReference type="GO" id="GO:0005634">
    <property type="term" value="C:nucleus"/>
    <property type="evidence" value="ECO:0007669"/>
    <property type="project" value="UniProtKB-SubCell"/>
</dbReference>
<reference evidence="8" key="1">
    <citation type="journal article" date="2021" name="Nat. Commun.">
        <title>Genomic analyses provide insights into spinach domestication and the genetic basis of agronomic traits.</title>
        <authorList>
            <person name="Cai X."/>
            <person name="Sun X."/>
            <person name="Xu C."/>
            <person name="Sun H."/>
            <person name="Wang X."/>
            <person name="Ge C."/>
            <person name="Zhang Z."/>
            <person name="Wang Q."/>
            <person name="Fei Z."/>
            <person name="Jiao C."/>
            <person name="Wang Q."/>
        </authorList>
    </citation>
    <scope>NUCLEOTIDE SEQUENCE [LARGE SCALE GENOMIC DNA]</scope>
    <source>
        <strain evidence="8">cv. Varoflay</strain>
    </source>
</reference>
<dbReference type="KEGG" id="soe:110801772"/>
<keyword evidence="2" id="KW-0805">Transcription regulation</keyword>
<keyword evidence="4" id="KW-0804">Transcription</keyword>
<dbReference type="SUPFAM" id="SSF101936">
    <property type="entry name" value="DNA-binding pseudobarrel domain"/>
    <property type="match status" value="3"/>
</dbReference>
<name>A0A9R0JAH2_SPIOL</name>
<dbReference type="InterPro" id="IPR044837">
    <property type="entry name" value="REM16-like"/>
</dbReference>
<keyword evidence="8" id="KW-1185">Reference proteome</keyword>
<dbReference type="Proteomes" id="UP000813463">
    <property type="component" value="Chromosome 4"/>
</dbReference>
<dbReference type="InterPro" id="IPR003340">
    <property type="entry name" value="B3_DNA-bd"/>
</dbReference>
<dbReference type="Gene3D" id="2.40.330.10">
    <property type="entry name" value="DNA-binding pseudobarrel domain"/>
    <property type="match status" value="3"/>
</dbReference>
<dbReference type="PROSITE" id="PS50863">
    <property type="entry name" value="B3"/>
    <property type="match status" value="3"/>
</dbReference>
<dbReference type="Pfam" id="PF02362">
    <property type="entry name" value="B3"/>
    <property type="match status" value="3"/>
</dbReference>
<dbReference type="CDD" id="cd10017">
    <property type="entry name" value="B3_DNA"/>
    <property type="match status" value="3"/>
</dbReference>
<evidence type="ECO:0000313" key="8">
    <source>
        <dbReference type="Proteomes" id="UP000813463"/>
    </source>
</evidence>
<dbReference type="AlphaFoldDB" id="A0A9R0JAH2"/>
<dbReference type="OrthoDB" id="1909330at2759"/>
<dbReference type="InterPro" id="IPR015300">
    <property type="entry name" value="DNA-bd_pseudobarrel_sf"/>
</dbReference>
<proteinExistence type="predicted"/>
<evidence type="ECO:0000256" key="2">
    <source>
        <dbReference type="ARBA" id="ARBA00023015"/>
    </source>
</evidence>
<evidence type="ECO:0000256" key="5">
    <source>
        <dbReference type="ARBA" id="ARBA00023242"/>
    </source>
</evidence>
<feature type="domain" description="TF-B3" evidence="7">
    <location>
        <begin position="244"/>
        <end position="335"/>
    </location>
</feature>